<dbReference type="Proteomes" id="UP000053144">
    <property type="component" value="Chromosome 10"/>
</dbReference>
<feature type="region of interest" description="Disordered" evidence="1">
    <location>
        <begin position="136"/>
        <end position="170"/>
    </location>
</feature>
<feature type="region of interest" description="Disordered" evidence="1">
    <location>
        <begin position="1"/>
        <end position="40"/>
    </location>
</feature>
<proteinExistence type="predicted"/>
<gene>
    <name evidence="2" type="ORF">LR48_Vigan10g108800</name>
</gene>
<dbReference type="AlphaFoldDB" id="A0A0L9VJH1"/>
<sequence length="329" mass="36380">MTERRKRRGSIVSDERKQAASPPKPQNRVAGDEPDKAQVDERRLLQMKQRHNPVVHWPQLFGRPSSTTWPSMALQSSGHTWASSSRPFGLNSRLPKGLNRSTFKGLNSAFIGLDRSATAWPQRGLHMASTVRLSKALTRPPKASVSRPNAQLVRPPKASASRPPRPQPFGNSLASTFRPFGLHSLASKGLNCPTIRPLYHSIFGHSAFSIQPSGLQYSAIWPPPLYGNSALIIRPSGLNHSTSTTQLRSFGLYYSAFDGLELSQIWYRAFSLDGSSLTESQLATPKSATSYLSVDKGMTRFILLGSHLNQLMTKTNKRQQKILSITGRP</sequence>
<evidence type="ECO:0000313" key="2">
    <source>
        <dbReference type="EMBL" id="KOM55196.1"/>
    </source>
</evidence>
<name>A0A0L9VJH1_PHAAN</name>
<evidence type="ECO:0000256" key="1">
    <source>
        <dbReference type="SAM" id="MobiDB-lite"/>
    </source>
</evidence>
<dbReference type="Gramene" id="KOM55196">
    <property type="protein sequence ID" value="KOM55196"/>
    <property type="gene ID" value="LR48_Vigan10g108800"/>
</dbReference>
<reference evidence="3" key="1">
    <citation type="journal article" date="2015" name="Proc. Natl. Acad. Sci. U.S.A.">
        <title>Genome sequencing of adzuki bean (Vigna angularis) provides insight into high starch and low fat accumulation and domestication.</title>
        <authorList>
            <person name="Yang K."/>
            <person name="Tian Z."/>
            <person name="Chen C."/>
            <person name="Luo L."/>
            <person name="Zhao B."/>
            <person name="Wang Z."/>
            <person name="Yu L."/>
            <person name="Li Y."/>
            <person name="Sun Y."/>
            <person name="Li W."/>
            <person name="Chen Y."/>
            <person name="Li Y."/>
            <person name="Zhang Y."/>
            <person name="Ai D."/>
            <person name="Zhao J."/>
            <person name="Shang C."/>
            <person name="Ma Y."/>
            <person name="Wu B."/>
            <person name="Wang M."/>
            <person name="Gao L."/>
            <person name="Sun D."/>
            <person name="Zhang P."/>
            <person name="Guo F."/>
            <person name="Wang W."/>
            <person name="Li Y."/>
            <person name="Wang J."/>
            <person name="Varshney R.K."/>
            <person name="Wang J."/>
            <person name="Ling H.Q."/>
            <person name="Wan P."/>
        </authorList>
    </citation>
    <scope>NUCLEOTIDE SEQUENCE</scope>
    <source>
        <strain evidence="3">cv. Jingnong 6</strain>
    </source>
</reference>
<feature type="compositionally biased region" description="Basic and acidic residues" evidence="1">
    <location>
        <begin position="30"/>
        <end position="40"/>
    </location>
</feature>
<evidence type="ECO:0000313" key="3">
    <source>
        <dbReference type="Proteomes" id="UP000053144"/>
    </source>
</evidence>
<protein>
    <submittedName>
        <fullName evidence="2">Uncharacterized protein</fullName>
    </submittedName>
</protein>
<organism evidence="2 3">
    <name type="scientific">Phaseolus angularis</name>
    <name type="common">Azuki bean</name>
    <name type="synonym">Vigna angularis</name>
    <dbReference type="NCBI Taxonomy" id="3914"/>
    <lineage>
        <taxon>Eukaryota</taxon>
        <taxon>Viridiplantae</taxon>
        <taxon>Streptophyta</taxon>
        <taxon>Embryophyta</taxon>
        <taxon>Tracheophyta</taxon>
        <taxon>Spermatophyta</taxon>
        <taxon>Magnoliopsida</taxon>
        <taxon>eudicotyledons</taxon>
        <taxon>Gunneridae</taxon>
        <taxon>Pentapetalae</taxon>
        <taxon>rosids</taxon>
        <taxon>fabids</taxon>
        <taxon>Fabales</taxon>
        <taxon>Fabaceae</taxon>
        <taxon>Papilionoideae</taxon>
        <taxon>50 kb inversion clade</taxon>
        <taxon>NPAAA clade</taxon>
        <taxon>indigoferoid/millettioid clade</taxon>
        <taxon>Phaseoleae</taxon>
        <taxon>Vigna</taxon>
    </lineage>
</organism>
<dbReference type="EMBL" id="CM003380">
    <property type="protein sequence ID" value="KOM55196.1"/>
    <property type="molecule type" value="Genomic_DNA"/>
</dbReference>
<accession>A0A0L9VJH1</accession>